<keyword evidence="1" id="KW-1133">Transmembrane helix</keyword>
<dbReference type="AlphaFoldDB" id="A0ABD5FP27"/>
<evidence type="ECO:0000256" key="1">
    <source>
        <dbReference type="SAM" id="Phobius"/>
    </source>
</evidence>
<proteinExistence type="predicted"/>
<feature type="transmembrane region" description="Helical" evidence="1">
    <location>
        <begin position="56"/>
        <end position="83"/>
    </location>
</feature>
<sequence>MNLVIRNKTAESSENRPFFSRLLSDGVYQNLLEMNNTKENIEKWAKKKIRTSAICFSIFVVLGFLMSLYLIPIGLVVSMLIYLDTIKSVKVVYQQFRFERQIQFSKFSRLLVPILKQTRGGINLRSVFERIVPRMPHEIDKKILQRLMLDVSRNPSSFDPFKMFAKQMSGTDSSRLFMVTLARLAQGSANLQVIDQLSRIASEEMMAGIEQIIHFKLSRFSGLYMKMVGAILVFVLGASIAIIPFQLGKVYVYL</sequence>
<gene>
    <name evidence="2" type="ORF">P7I34_15275</name>
</gene>
<organism evidence="2 3">
    <name type="scientific">Enterococcus casseliflavus</name>
    <name type="common">Enterococcus flavescens</name>
    <dbReference type="NCBI Taxonomy" id="37734"/>
    <lineage>
        <taxon>Bacteria</taxon>
        <taxon>Bacillati</taxon>
        <taxon>Bacillota</taxon>
        <taxon>Bacilli</taxon>
        <taxon>Lactobacillales</taxon>
        <taxon>Enterococcaceae</taxon>
        <taxon>Enterococcus</taxon>
    </lineage>
</organism>
<evidence type="ECO:0008006" key="4">
    <source>
        <dbReference type="Google" id="ProtNLM"/>
    </source>
</evidence>
<dbReference type="Proteomes" id="UP001253851">
    <property type="component" value="Unassembled WGS sequence"/>
</dbReference>
<name>A0ABD5FP27_ENTCA</name>
<dbReference type="EMBL" id="JARQDZ010000012">
    <property type="protein sequence ID" value="MDT2984032.1"/>
    <property type="molecule type" value="Genomic_DNA"/>
</dbReference>
<protein>
    <recommendedName>
        <fullName evidence="4">Type II secretion system protein GspF domain-containing protein</fullName>
    </recommendedName>
</protein>
<dbReference type="RefSeq" id="WP_142967621.1">
    <property type="nucleotide sequence ID" value="NZ_CABHBI010000010.1"/>
</dbReference>
<comment type="caution">
    <text evidence="2">The sequence shown here is derived from an EMBL/GenBank/DDBJ whole genome shotgun (WGS) entry which is preliminary data.</text>
</comment>
<evidence type="ECO:0000313" key="2">
    <source>
        <dbReference type="EMBL" id="MDT2984032.1"/>
    </source>
</evidence>
<reference evidence="2 3" key="1">
    <citation type="submission" date="2023-03" db="EMBL/GenBank/DDBJ databases">
        <authorList>
            <person name="Shen W."/>
            <person name="Cai J."/>
        </authorList>
    </citation>
    <scope>NUCLEOTIDE SEQUENCE [LARGE SCALE GENOMIC DNA]</scope>
    <source>
        <strain evidence="2 3">B516</strain>
    </source>
</reference>
<accession>A0ABD5FP27</accession>
<evidence type="ECO:0000313" key="3">
    <source>
        <dbReference type="Proteomes" id="UP001253851"/>
    </source>
</evidence>
<keyword evidence="1" id="KW-0472">Membrane</keyword>
<keyword evidence="1" id="KW-0812">Transmembrane</keyword>
<feature type="transmembrane region" description="Helical" evidence="1">
    <location>
        <begin position="223"/>
        <end position="247"/>
    </location>
</feature>